<keyword evidence="2" id="KW-1185">Reference proteome</keyword>
<reference evidence="1 2" key="1">
    <citation type="journal article" date="2011" name="Appl. Environ. Microbiol.">
        <title>Genomic and functional analyses of Rhodococcus equi phages ReqiPepy6, ReqiPoco6, ReqiPine5, and ReqiDocB7.</title>
        <authorList>
            <person name="Summer E.J."/>
            <person name="Liu M."/>
            <person name="Gill J.J."/>
            <person name="Grant M."/>
            <person name="Chan-Cortes T.N."/>
            <person name="Ferguson L."/>
            <person name="Janes C."/>
            <person name="Lange K."/>
            <person name="Bertoli M."/>
            <person name="Moore C."/>
            <person name="Orchard R.C."/>
            <person name="Cohen N."/>
            <person name="Young R."/>
        </authorList>
    </citation>
    <scope>NUCLEOTIDE SEQUENCE [LARGE SCALE GENOMIC DNA]</scope>
</reference>
<dbReference type="KEGG" id="vg:18565655"/>
<proteinExistence type="predicted"/>
<evidence type="ECO:0000313" key="1">
    <source>
        <dbReference type="EMBL" id="ADD80969.1"/>
    </source>
</evidence>
<sequence length="113" mass="12891">MTFGKMIDPAIFSGRNNPGNVVPAIPDGMVLVTELPNVKSYHSGPNLRLEYDNGHLTYGVLYALRPHEIRKQMLFDEDRLALREMVAKLIDGVTTEDVMDLVDFHRDLCFWNN</sequence>
<dbReference type="GeneID" id="18565655"/>
<dbReference type="Proteomes" id="UP000002347">
    <property type="component" value="Segment"/>
</dbReference>
<gene>
    <name evidence="1" type="ORF">Pepy6gene078</name>
</gene>
<name>D4P7I9_9CAUD</name>
<evidence type="ECO:0000313" key="2">
    <source>
        <dbReference type="Proteomes" id="UP000002347"/>
    </source>
</evidence>
<organism evidence="1 2">
    <name type="scientific">Rhodococcus phage ReqiPepy6</name>
    <dbReference type="NCBI Taxonomy" id="691965"/>
    <lineage>
        <taxon>Viruses</taxon>
        <taxon>Duplodnaviria</taxon>
        <taxon>Heunggongvirae</taxon>
        <taxon>Uroviricota</taxon>
        <taxon>Caudoviricetes</taxon>
        <taxon>Pepyhexavirus</taxon>
        <taxon>Pepyhexavirus pepy6</taxon>
    </lineage>
</organism>
<dbReference type="OrthoDB" id="36774at10239"/>
<dbReference type="RefSeq" id="YP_009017692.1">
    <property type="nucleotide sequence ID" value="NC_023735.1"/>
</dbReference>
<dbReference type="EMBL" id="GU580941">
    <property type="protein sequence ID" value="ADD80969.1"/>
    <property type="molecule type" value="Genomic_DNA"/>
</dbReference>
<accession>D4P7I9</accession>
<protein>
    <submittedName>
        <fullName evidence="1">Gp078</fullName>
    </submittedName>
</protein>